<evidence type="ECO:0000256" key="3">
    <source>
        <dbReference type="SAM" id="SignalP"/>
    </source>
</evidence>
<feature type="chain" id="PRO_5012394996" description="SHOCT domain-containing protein" evidence="3">
    <location>
        <begin position="23"/>
        <end position="109"/>
    </location>
</feature>
<keyword evidence="2" id="KW-0472">Membrane</keyword>
<dbReference type="InterPro" id="IPR018649">
    <property type="entry name" value="SHOCT"/>
</dbReference>
<feature type="transmembrane region" description="Helical" evidence="2">
    <location>
        <begin position="38"/>
        <end position="62"/>
    </location>
</feature>
<proteinExistence type="predicted"/>
<keyword evidence="1" id="KW-0175">Coiled coil</keyword>
<dbReference type="AlphaFoldDB" id="A0A1Y0I8W8"/>
<sequence length="109" mass="12378">MNNLSRVLSTCFVFGLPLVSFAHEGSDHYGPHMMWQGYGMMMGPFMMVLFIAVITVVGVLIFKWLTGHNFGSGSSSEEDPIEILKARFARGEIEKEDFEERLRMLQNSK</sequence>
<feature type="domain" description="SHOCT" evidence="4">
    <location>
        <begin position="79"/>
        <end position="103"/>
    </location>
</feature>
<keyword evidence="2" id="KW-0812">Transmembrane</keyword>
<protein>
    <recommendedName>
        <fullName evidence="4">SHOCT domain-containing protein</fullName>
    </recommendedName>
</protein>
<evidence type="ECO:0000313" key="5">
    <source>
        <dbReference type="EMBL" id="ARU56911.1"/>
    </source>
</evidence>
<keyword evidence="2" id="KW-1133">Transmembrane helix</keyword>
<dbReference type="RefSeq" id="WP_198342981.1">
    <property type="nucleotide sequence ID" value="NZ_CP021425.1"/>
</dbReference>
<name>A0A1Y0I8W8_9GAMM</name>
<keyword evidence="6" id="KW-1185">Reference proteome</keyword>
<gene>
    <name evidence="5" type="ORF">OLMES_2863</name>
</gene>
<dbReference type="Proteomes" id="UP000196027">
    <property type="component" value="Chromosome"/>
</dbReference>
<evidence type="ECO:0000256" key="2">
    <source>
        <dbReference type="SAM" id="Phobius"/>
    </source>
</evidence>
<feature type="coiled-coil region" evidence="1">
    <location>
        <begin position="81"/>
        <end position="108"/>
    </location>
</feature>
<dbReference type="EMBL" id="CP021425">
    <property type="protein sequence ID" value="ARU56911.1"/>
    <property type="molecule type" value="Genomic_DNA"/>
</dbReference>
<evidence type="ECO:0000259" key="4">
    <source>
        <dbReference type="Pfam" id="PF09851"/>
    </source>
</evidence>
<dbReference type="Pfam" id="PF09851">
    <property type="entry name" value="SHOCT"/>
    <property type="match status" value="1"/>
</dbReference>
<reference evidence="5 6" key="1">
    <citation type="submission" date="2017-05" db="EMBL/GenBank/DDBJ databases">
        <title>Genomic insights into alkan degradation activity of Oleiphilus messinensis.</title>
        <authorList>
            <person name="Kozyavkin S.A."/>
            <person name="Slesarev A.I."/>
            <person name="Golyshin P.N."/>
            <person name="Korzhenkov A."/>
            <person name="Golyshina O.N."/>
            <person name="Toshchakov S.V."/>
        </authorList>
    </citation>
    <scope>NUCLEOTIDE SEQUENCE [LARGE SCALE GENOMIC DNA]</scope>
    <source>
        <strain evidence="5 6">ME102</strain>
    </source>
</reference>
<keyword evidence="3" id="KW-0732">Signal</keyword>
<evidence type="ECO:0000256" key="1">
    <source>
        <dbReference type="SAM" id="Coils"/>
    </source>
</evidence>
<dbReference type="KEGG" id="ome:OLMES_2863"/>
<accession>A0A1Y0I8W8</accession>
<organism evidence="5 6">
    <name type="scientific">Oleiphilus messinensis</name>
    <dbReference type="NCBI Taxonomy" id="141451"/>
    <lineage>
        <taxon>Bacteria</taxon>
        <taxon>Pseudomonadati</taxon>
        <taxon>Pseudomonadota</taxon>
        <taxon>Gammaproteobacteria</taxon>
        <taxon>Oceanospirillales</taxon>
        <taxon>Oleiphilaceae</taxon>
        <taxon>Oleiphilus</taxon>
    </lineage>
</organism>
<feature type="signal peptide" evidence="3">
    <location>
        <begin position="1"/>
        <end position="22"/>
    </location>
</feature>
<evidence type="ECO:0000313" key="6">
    <source>
        <dbReference type="Proteomes" id="UP000196027"/>
    </source>
</evidence>